<comment type="caution">
    <text evidence="9">The sequence shown here is derived from an EMBL/GenBank/DDBJ whole genome shotgun (WGS) entry which is preliminary data.</text>
</comment>
<evidence type="ECO:0000313" key="10">
    <source>
        <dbReference type="Proteomes" id="UP000031670"/>
    </source>
</evidence>
<dbReference type="PRINTS" id="PR00335">
    <property type="entry name" value="KUPTAKETRKA"/>
</dbReference>
<evidence type="ECO:0000256" key="4">
    <source>
        <dbReference type="ARBA" id="ARBA00022958"/>
    </source>
</evidence>
<keyword evidence="4" id="KW-0630">Potassium</keyword>
<dbReference type="Gene3D" id="3.40.50.720">
    <property type="entry name" value="NAD(P)-binding Rossmann-like Domain"/>
    <property type="match status" value="1"/>
</dbReference>
<dbReference type="Pfam" id="PF02080">
    <property type="entry name" value="TrkA_C"/>
    <property type="match status" value="1"/>
</dbReference>
<reference evidence="9 10" key="1">
    <citation type="submission" date="2015-01" db="EMBL/GenBank/DDBJ databases">
        <title>Vibrio sp. C5 JCM 19232 whole genome shotgun sequence.</title>
        <authorList>
            <person name="Sawabe T."/>
            <person name="Meirelles P."/>
            <person name="Feng G."/>
            <person name="Sayaka M."/>
            <person name="Hattori M."/>
            <person name="Ohkuma M."/>
        </authorList>
    </citation>
    <scope>NUCLEOTIDE SEQUENCE [LARGE SCALE GENOMIC DNA]</scope>
    <source>
        <strain evidence="9 10">JCM19232</strain>
    </source>
</reference>
<keyword evidence="2" id="KW-0813">Transport</keyword>
<evidence type="ECO:0000256" key="2">
    <source>
        <dbReference type="ARBA" id="ARBA00022448"/>
    </source>
</evidence>
<dbReference type="GO" id="GO:0015079">
    <property type="term" value="F:potassium ion transmembrane transporter activity"/>
    <property type="evidence" value="ECO:0007669"/>
    <property type="project" value="InterPro"/>
</dbReference>
<evidence type="ECO:0000259" key="8">
    <source>
        <dbReference type="PROSITE" id="PS51202"/>
    </source>
</evidence>
<evidence type="ECO:0000256" key="5">
    <source>
        <dbReference type="ARBA" id="ARBA00023027"/>
    </source>
</evidence>
<dbReference type="Proteomes" id="UP000031670">
    <property type="component" value="Unassembled WGS sequence"/>
</dbReference>
<dbReference type="SUPFAM" id="SSF51735">
    <property type="entry name" value="NAD(P)-binding Rossmann-fold domains"/>
    <property type="match status" value="1"/>
</dbReference>
<dbReference type="InterPro" id="IPR006036">
    <property type="entry name" value="K_uptake_TrkA"/>
</dbReference>
<evidence type="ECO:0000256" key="3">
    <source>
        <dbReference type="ARBA" id="ARBA00022538"/>
    </source>
</evidence>
<feature type="domain" description="RCK C-terminal" evidence="8">
    <location>
        <begin position="143"/>
        <end position="227"/>
    </location>
</feature>
<name>A0A0B8PKY0_9VIBR</name>
<sequence>MKIIILGAGQVGGTLAENLVGENNDITIVDTNSRRLSELQNKYDLRVVNGEASHPDTLKEAGAQDADMLVAVTNADETNMIACQIAFTLFNTPNRIARIRSREYLAEKETLFKSGAIPVDHLIAPEELVTGYIERLIQYPGALQVVSFAQEKVSLVAVKAYYGGPLVGNAISALREHMPHIDTRVAAIFRQGRAIRPQGTTIIEADDEVFFVAASNDIRSVMSELQRLEKQYRKIMIVGGGNIGAS</sequence>
<keyword evidence="3" id="KW-0633">Potassium transport</keyword>
<keyword evidence="5" id="KW-0520">NAD</keyword>
<dbReference type="GO" id="GO:0005886">
    <property type="term" value="C:plasma membrane"/>
    <property type="evidence" value="ECO:0007669"/>
    <property type="project" value="InterPro"/>
</dbReference>
<dbReference type="FunFam" id="3.40.50.720:FF:000027">
    <property type="entry name" value="Trk system potassium transporter TrkA"/>
    <property type="match status" value="1"/>
</dbReference>
<evidence type="ECO:0000313" key="9">
    <source>
        <dbReference type="EMBL" id="GAM65357.1"/>
    </source>
</evidence>
<dbReference type="EMBL" id="BBSA01000019">
    <property type="protein sequence ID" value="GAM65357.1"/>
    <property type="molecule type" value="Genomic_DNA"/>
</dbReference>
<feature type="domain" description="RCK N-terminal" evidence="7">
    <location>
        <begin position="1"/>
        <end position="123"/>
    </location>
</feature>
<keyword evidence="6" id="KW-0406">Ion transport</keyword>
<dbReference type="PROSITE" id="PS51202">
    <property type="entry name" value="RCK_C"/>
    <property type="match status" value="1"/>
</dbReference>
<evidence type="ECO:0000256" key="1">
    <source>
        <dbReference type="ARBA" id="ARBA00017378"/>
    </source>
</evidence>
<dbReference type="FunFam" id="3.30.70.1450:FF:000001">
    <property type="entry name" value="Trk system potassium transporter TrkA"/>
    <property type="match status" value="1"/>
</dbReference>
<dbReference type="InterPro" id="IPR050721">
    <property type="entry name" value="Trk_Ktr_HKT_K-transport"/>
</dbReference>
<dbReference type="PROSITE" id="PS51201">
    <property type="entry name" value="RCK_N"/>
    <property type="match status" value="1"/>
</dbReference>
<gene>
    <name evidence="9" type="ORF">JCM19232_2957</name>
</gene>
<dbReference type="NCBIfam" id="NF007032">
    <property type="entry name" value="PRK09496.1-4"/>
    <property type="match status" value="1"/>
</dbReference>
<dbReference type="InterPro" id="IPR006037">
    <property type="entry name" value="RCK_C"/>
</dbReference>
<organism evidence="9 10">
    <name type="scientific">Vibrio ishigakensis</name>
    <dbReference type="NCBI Taxonomy" id="1481914"/>
    <lineage>
        <taxon>Bacteria</taxon>
        <taxon>Pseudomonadati</taxon>
        <taxon>Pseudomonadota</taxon>
        <taxon>Gammaproteobacteria</taxon>
        <taxon>Vibrionales</taxon>
        <taxon>Vibrionaceae</taxon>
        <taxon>Vibrio</taxon>
    </lineage>
</organism>
<dbReference type="Pfam" id="PF02254">
    <property type="entry name" value="TrkA_N"/>
    <property type="match status" value="1"/>
</dbReference>
<dbReference type="PANTHER" id="PTHR43833:SF5">
    <property type="entry name" value="TRK SYSTEM POTASSIUM UPTAKE PROTEIN TRKA"/>
    <property type="match status" value="1"/>
</dbReference>
<protein>
    <recommendedName>
        <fullName evidence="1">Trk system potassium uptake protein TrkA</fullName>
    </recommendedName>
</protein>
<dbReference type="AlphaFoldDB" id="A0A0B8PKY0"/>
<dbReference type="Gene3D" id="3.30.70.1450">
    <property type="entry name" value="Regulator of K+ conductance, C-terminal domain"/>
    <property type="match status" value="1"/>
</dbReference>
<reference evidence="9 10" key="2">
    <citation type="submission" date="2015-01" db="EMBL/GenBank/DDBJ databases">
        <authorList>
            <consortium name="NBRP consortium"/>
            <person name="Sawabe T."/>
            <person name="Meirelles P."/>
            <person name="Feng G."/>
            <person name="Sayaka M."/>
            <person name="Hattori M."/>
            <person name="Ohkuma M."/>
        </authorList>
    </citation>
    <scope>NUCLEOTIDE SEQUENCE [LARGE SCALE GENOMIC DNA]</scope>
    <source>
        <strain evidence="9 10">JCM19232</strain>
    </source>
</reference>
<evidence type="ECO:0000256" key="6">
    <source>
        <dbReference type="ARBA" id="ARBA00023065"/>
    </source>
</evidence>
<proteinExistence type="predicted"/>
<dbReference type="PANTHER" id="PTHR43833">
    <property type="entry name" value="POTASSIUM CHANNEL PROTEIN 2-RELATED-RELATED"/>
    <property type="match status" value="1"/>
</dbReference>
<evidence type="ECO:0000259" key="7">
    <source>
        <dbReference type="PROSITE" id="PS51201"/>
    </source>
</evidence>
<dbReference type="NCBIfam" id="NF007030">
    <property type="entry name" value="PRK09496.1-1"/>
    <property type="match status" value="1"/>
</dbReference>
<dbReference type="InterPro" id="IPR036721">
    <property type="entry name" value="RCK_C_sf"/>
</dbReference>
<accession>A0A0B8PKY0</accession>
<dbReference type="InterPro" id="IPR036291">
    <property type="entry name" value="NAD(P)-bd_dom_sf"/>
</dbReference>
<dbReference type="InterPro" id="IPR003148">
    <property type="entry name" value="RCK_N"/>
</dbReference>
<dbReference type="SUPFAM" id="SSF116726">
    <property type="entry name" value="TrkA C-terminal domain-like"/>
    <property type="match status" value="1"/>
</dbReference>